<dbReference type="GO" id="GO:0046872">
    <property type="term" value="F:metal ion binding"/>
    <property type="evidence" value="ECO:0007669"/>
    <property type="project" value="InterPro"/>
</dbReference>
<feature type="domain" description="Dihydroorotase catalytic" evidence="2">
    <location>
        <begin position="50"/>
        <end position="235"/>
    </location>
</feature>
<dbReference type="CDD" id="cd01317">
    <property type="entry name" value="DHOase_IIa"/>
    <property type="match status" value="1"/>
</dbReference>
<keyword evidence="1" id="KW-0665">Pyrimidine biosynthesis</keyword>
<reference evidence="3 4" key="1">
    <citation type="submission" date="2019-04" db="EMBL/GenBank/DDBJ databases">
        <title>Pedobacter sp. AR-3-17 sp. nov., isolated from Arctic soil.</title>
        <authorList>
            <person name="Dahal R.H."/>
            <person name="Kim D.-U."/>
        </authorList>
    </citation>
    <scope>NUCLEOTIDE SEQUENCE [LARGE SCALE GENOMIC DNA]</scope>
    <source>
        <strain evidence="3 4">AR-3-17</strain>
    </source>
</reference>
<dbReference type="Pfam" id="PF12890">
    <property type="entry name" value="DHOase"/>
    <property type="match status" value="1"/>
</dbReference>
<gene>
    <name evidence="3" type="ORF">FA046_12155</name>
</gene>
<sequence length="418" mass="45344">MQTILIKSCTIVDPNSAFNQKELDVLITDGKIAEIAQNIIADALQIDGKGKFLAPGFFDMNTSIGEPGLETKEDFETGSKAAAAGGFTGLAVMPHNAPTTDSKSQVAYIINRAKGNLVDIFPYGTISQKREGKDLSEMFDMKQTGAIAFSDGDKPVQDAGLMERALLYAKGFDALILSYPEDQSIAGKAKMNEGVMSTLLGMKGIPNLAEELMVIRDLYLAEYTGSKVHFSTISTAHAVELIAAAKAKGTQVTCDVAAHHLVLTEDVLADFDSHYKVKPPLRTQNDVNALVKGLKDGVIDAVVSQHTPQEIEFKEVEFEIASYGIIGLQTVLPLLFKAGLNVDQIVNKLAIAPRQILGLTIPQIKEGNQANVVLFNDAEWLYSTDSNYSKSANSPFLNEKLNGKVWLTCNNNQIYHSN</sequence>
<dbReference type="NCBIfam" id="TIGR00857">
    <property type="entry name" value="pyrC_multi"/>
    <property type="match status" value="1"/>
</dbReference>
<dbReference type="GO" id="GO:0004151">
    <property type="term" value="F:dihydroorotase activity"/>
    <property type="evidence" value="ECO:0007669"/>
    <property type="project" value="InterPro"/>
</dbReference>
<dbReference type="InterPro" id="IPR024403">
    <property type="entry name" value="DHOase_cat"/>
</dbReference>
<keyword evidence="4" id="KW-1185">Reference proteome</keyword>
<evidence type="ECO:0000313" key="4">
    <source>
        <dbReference type="Proteomes" id="UP000308181"/>
    </source>
</evidence>
<dbReference type="GO" id="GO:0005737">
    <property type="term" value="C:cytoplasm"/>
    <property type="evidence" value="ECO:0007669"/>
    <property type="project" value="TreeGrafter"/>
</dbReference>
<accession>A0A4U1BZX4</accession>
<dbReference type="GO" id="GO:0004038">
    <property type="term" value="F:allantoinase activity"/>
    <property type="evidence" value="ECO:0007669"/>
    <property type="project" value="TreeGrafter"/>
</dbReference>
<proteinExistence type="predicted"/>
<name>A0A4U1BZX4_9SPHI</name>
<organism evidence="3 4">
    <name type="scientific">Pedobacter cryophilus</name>
    <dbReference type="NCBI Taxonomy" id="2571271"/>
    <lineage>
        <taxon>Bacteria</taxon>
        <taxon>Pseudomonadati</taxon>
        <taxon>Bacteroidota</taxon>
        <taxon>Sphingobacteriia</taxon>
        <taxon>Sphingobacteriales</taxon>
        <taxon>Sphingobacteriaceae</taxon>
        <taxon>Pedobacter</taxon>
    </lineage>
</organism>
<dbReference type="InterPro" id="IPR011059">
    <property type="entry name" value="Metal-dep_hydrolase_composite"/>
</dbReference>
<dbReference type="PANTHER" id="PTHR43668:SF2">
    <property type="entry name" value="ALLANTOINASE"/>
    <property type="match status" value="1"/>
</dbReference>
<dbReference type="SUPFAM" id="SSF51556">
    <property type="entry name" value="Metallo-dependent hydrolases"/>
    <property type="match status" value="1"/>
</dbReference>
<evidence type="ECO:0000259" key="2">
    <source>
        <dbReference type="Pfam" id="PF12890"/>
    </source>
</evidence>
<dbReference type="GO" id="GO:0006221">
    <property type="term" value="P:pyrimidine nucleotide biosynthetic process"/>
    <property type="evidence" value="ECO:0007669"/>
    <property type="project" value="UniProtKB-KW"/>
</dbReference>
<comment type="caution">
    <text evidence="3">The sequence shown here is derived from an EMBL/GenBank/DDBJ whole genome shotgun (WGS) entry which is preliminary data.</text>
</comment>
<dbReference type="AlphaFoldDB" id="A0A4U1BZX4"/>
<dbReference type="Gene3D" id="3.20.20.140">
    <property type="entry name" value="Metal-dependent hydrolases"/>
    <property type="match status" value="1"/>
</dbReference>
<protein>
    <submittedName>
        <fullName evidence="3">Dihydroorotase</fullName>
    </submittedName>
</protein>
<dbReference type="InterPro" id="IPR050138">
    <property type="entry name" value="DHOase/Allantoinase_Hydrolase"/>
</dbReference>
<dbReference type="InterPro" id="IPR032466">
    <property type="entry name" value="Metal_Hydrolase"/>
</dbReference>
<evidence type="ECO:0000256" key="1">
    <source>
        <dbReference type="ARBA" id="ARBA00022975"/>
    </source>
</evidence>
<dbReference type="Gene3D" id="2.30.40.10">
    <property type="entry name" value="Urease, subunit C, domain 1"/>
    <property type="match status" value="1"/>
</dbReference>
<dbReference type="Proteomes" id="UP000308181">
    <property type="component" value="Unassembled WGS sequence"/>
</dbReference>
<dbReference type="PANTHER" id="PTHR43668">
    <property type="entry name" value="ALLANTOINASE"/>
    <property type="match status" value="1"/>
</dbReference>
<dbReference type="InterPro" id="IPR004722">
    <property type="entry name" value="DHOase"/>
</dbReference>
<dbReference type="GO" id="GO:0006145">
    <property type="term" value="P:purine nucleobase catabolic process"/>
    <property type="evidence" value="ECO:0007669"/>
    <property type="project" value="TreeGrafter"/>
</dbReference>
<dbReference type="OrthoDB" id="9765462at2"/>
<dbReference type="EMBL" id="SWBP01000004">
    <property type="protein sequence ID" value="TKB97076.1"/>
    <property type="molecule type" value="Genomic_DNA"/>
</dbReference>
<evidence type="ECO:0000313" key="3">
    <source>
        <dbReference type="EMBL" id="TKB97076.1"/>
    </source>
</evidence>
<dbReference type="SUPFAM" id="SSF51338">
    <property type="entry name" value="Composite domain of metallo-dependent hydrolases"/>
    <property type="match status" value="1"/>
</dbReference>